<feature type="region of interest" description="Disordered" evidence="1">
    <location>
        <begin position="15"/>
        <end position="41"/>
    </location>
</feature>
<protein>
    <submittedName>
        <fullName evidence="2">Uncharacterized protein</fullName>
    </submittedName>
</protein>
<organism evidence="2 3">
    <name type="scientific">Arabis alpina</name>
    <name type="common">Alpine rock-cress</name>
    <dbReference type="NCBI Taxonomy" id="50452"/>
    <lineage>
        <taxon>Eukaryota</taxon>
        <taxon>Viridiplantae</taxon>
        <taxon>Streptophyta</taxon>
        <taxon>Embryophyta</taxon>
        <taxon>Tracheophyta</taxon>
        <taxon>Spermatophyta</taxon>
        <taxon>Magnoliopsida</taxon>
        <taxon>eudicotyledons</taxon>
        <taxon>Gunneridae</taxon>
        <taxon>Pentapetalae</taxon>
        <taxon>rosids</taxon>
        <taxon>malvids</taxon>
        <taxon>Brassicales</taxon>
        <taxon>Brassicaceae</taxon>
        <taxon>Arabideae</taxon>
        <taxon>Arabis</taxon>
    </lineage>
</organism>
<keyword evidence="3" id="KW-1185">Reference proteome</keyword>
<feature type="compositionally biased region" description="Polar residues" evidence="1">
    <location>
        <begin position="27"/>
        <end position="41"/>
    </location>
</feature>
<proteinExistence type="predicted"/>
<name>A0A087H5C8_ARAAL</name>
<gene>
    <name evidence="2" type="ordered locus">AALP_Aa4g242700</name>
</gene>
<dbReference type="Proteomes" id="UP000029120">
    <property type="component" value="Chromosome 4"/>
</dbReference>
<dbReference type="AlphaFoldDB" id="A0A087H5C8"/>
<evidence type="ECO:0000313" key="3">
    <source>
        <dbReference type="Proteomes" id="UP000029120"/>
    </source>
</evidence>
<reference evidence="3" key="1">
    <citation type="journal article" date="2015" name="Nat. Plants">
        <title>Genome expansion of Arabis alpina linked with retrotransposition and reduced symmetric DNA methylation.</title>
        <authorList>
            <person name="Willing E.M."/>
            <person name="Rawat V."/>
            <person name="Mandakova T."/>
            <person name="Maumus F."/>
            <person name="James G.V."/>
            <person name="Nordstroem K.J."/>
            <person name="Becker C."/>
            <person name="Warthmann N."/>
            <person name="Chica C."/>
            <person name="Szarzynska B."/>
            <person name="Zytnicki M."/>
            <person name="Albani M.C."/>
            <person name="Kiefer C."/>
            <person name="Bergonzi S."/>
            <person name="Castaings L."/>
            <person name="Mateos J.L."/>
            <person name="Berns M.C."/>
            <person name="Bujdoso N."/>
            <person name="Piofczyk T."/>
            <person name="de Lorenzo L."/>
            <person name="Barrero-Sicilia C."/>
            <person name="Mateos I."/>
            <person name="Piednoel M."/>
            <person name="Hagmann J."/>
            <person name="Chen-Min-Tao R."/>
            <person name="Iglesias-Fernandez R."/>
            <person name="Schuster S.C."/>
            <person name="Alonso-Blanco C."/>
            <person name="Roudier F."/>
            <person name="Carbonero P."/>
            <person name="Paz-Ares J."/>
            <person name="Davis S.J."/>
            <person name="Pecinka A."/>
            <person name="Quesneville H."/>
            <person name="Colot V."/>
            <person name="Lysak M.A."/>
            <person name="Weigel D."/>
            <person name="Coupland G."/>
            <person name="Schneeberger K."/>
        </authorList>
    </citation>
    <scope>NUCLEOTIDE SEQUENCE [LARGE SCALE GENOMIC DNA]</scope>
    <source>
        <strain evidence="3">cv. Pajares</strain>
    </source>
</reference>
<dbReference type="Gramene" id="KFK37330">
    <property type="protein sequence ID" value="KFK37330"/>
    <property type="gene ID" value="AALP_AA4G242700"/>
</dbReference>
<evidence type="ECO:0000313" key="2">
    <source>
        <dbReference type="EMBL" id="KFK37330.1"/>
    </source>
</evidence>
<evidence type="ECO:0000256" key="1">
    <source>
        <dbReference type="SAM" id="MobiDB-lite"/>
    </source>
</evidence>
<sequence>MIRHCRNRFVVAGEGTSRRRRRRIDSPSLTIFNQTSPYGQC</sequence>
<dbReference type="EMBL" id="CM002872">
    <property type="protein sequence ID" value="KFK37330.1"/>
    <property type="molecule type" value="Genomic_DNA"/>
</dbReference>
<accession>A0A087H5C8</accession>